<keyword evidence="1" id="KW-1133">Transmembrane helix</keyword>
<keyword evidence="3" id="KW-1185">Reference proteome</keyword>
<sequence>MTEPDLTRQDENVPATDYLDDLVKERQAFGNKPEIFGLVLTTVLVWLLFTLNG</sequence>
<keyword evidence="1" id="KW-0472">Membrane</keyword>
<dbReference type="RefSeq" id="WP_180287542.1">
    <property type="nucleotide sequence ID" value="NZ_AWWI01000158.1"/>
</dbReference>
<reference evidence="2 3" key="1">
    <citation type="submission" date="2013-09" db="EMBL/GenBank/DDBJ databases">
        <title>Genome sequencing of Phaeobacter antarcticus sp. nov. SM1211.</title>
        <authorList>
            <person name="Zhang X.-Y."/>
            <person name="Liu C."/>
            <person name="Chen X.-L."/>
            <person name="Xie B.-B."/>
            <person name="Qin Q.-L."/>
            <person name="Rong J.-C."/>
            <person name="Zhang Y.-Z."/>
        </authorList>
    </citation>
    <scope>NUCLEOTIDE SEQUENCE [LARGE SCALE GENOMIC DNA]</scope>
    <source>
        <strain evidence="2 3">SM1211</strain>
    </source>
</reference>
<evidence type="ECO:0000313" key="2">
    <source>
        <dbReference type="EMBL" id="PIL17746.1"/>
    </source>
</evidence>
<comment type="caution">
    <text evidence="2">The sequence shown here is derived from an EMBL/GenBank/DDBJ whole genome shotgun (WGS) entry which is preliminary data.</text>
</comment>
<dbReference type="Proteomes" id="UP000231259">
    <property type="component" value="Unassembled WGS sequence"/>
</dbReference>
<keyword evidence="1" id="KW-0812">Transmembrane</keyword>
<dbReference type="EMBL" id="AWWI01000158">
    <property type="protein sequence ID" value="PIL17746.1"/>
    <property type="molecule type" value="Genomic_DNA"/>
</dbReference>
<feature type="transmembrane region" description="Helical" evidence="1">
    <location>
        <begin position="35"/>
        <end position="51"/>
    </location>
</feature>
<gene>
    <name evidence="2" type="ORF">P775_23510</name>
</gene>
<accession>A0A2G8R866</accession>
<protein>
    <submittedName>
        <fullName evidence="2">Uncharacterized protein</fullName>
    </submittedName>
</protein>
<organism evidence="2 3">
    <name type="scientific">Puniceibacterium antarcticum</name>
    <dbReference type="NCBI Taxonomy" id="1206336"/>
    <lineage>
        <taxon>Bacteria</taxon>
        <taxon>Pseudomonadati</taxon>
        <taxon>Pseudomonadota</taxon>
        <taxon>Alphaproteobacteria</taxon>
        <taxon>Rhodobacterales</taxon>
        <taxon>Paracoccaceae</taxon>
        <taxon>Puniceibacterium</taxon>
    </lineage>
</organism>
<dbReference type="AlphaFoldDB" id="A0A2G8R866"/>
<proteinExistence type="predicted"/>
<evidence type="ECO:0000313" key="3">
    <source>
        <dbReference type="Proteomes" id="UP000231259"/>
    </source>
</evidence>
<evidence type="ECO:0000256" key="1">
    <source>
        <dbReference type="SAM" id="Phobius"/>
    </source>
</evidence>
<name>A0A2G8R866_9RHOB</name>